<protein>
    <submittedName>
        <fullName evidence="2">Outer membrane receptor proteins, mostly Fe transport</fullName>
    </submittedName>
</protein>
<reference evidence="3" key="1">
    <citation type="submission" date="2016-10" db="EMBL/GenBank/DDBJ databases">
        <authorList>
            <person name="Varghese N."/>
            <person name="Submissions S."/>
        </authorList>
    </citation>
    <scope>NUCLEOTIDE SEQUENCE [LARGE SCALE GENOMIC DNA]</scope>
    <source>
        <strain evidence="3">OR362-8,ATCC BAA-1266,JCM 13504</strain>
    </source>
</reference>
<evidence type="ECO:0000313" key="2">
    <source>
        <dbReference type="EMBL" id="SFP91857.1"/>
    </source>
</evidence>
<dbReference type="GO" id="GO:0030246">
    <property type="term" value="F:carbohydrate binding"/>
    <property type="evidence" value="ECO:0007669"/>
    <property type="project" value="InterPro"/>
</dbReference>
<organism evidence="2 3">
    <name type="scientific">Hymenobacter arizonensis</name>
    <name type="common">Siccationidurans arizonensis</name>
    <dbReference type="NCBI Taxonomy" id="1227077"/>
    <lineage>
        <taxon>Bacteria</taxon>
        <taxon>Pseudomonadati</taxon>
        <taxon>Bacteroidota</taxon>
        <taxon>Cytophagia</taxon>
        <taxon>Cytophagales</taxon>
        <taxon>Hymenobacteraceae</taxon>
        <taxon>Hymenobacter</taxon>
    </lineage>
</organism>
<dbReference type="InterPro" id="IPR041700">
    <property type="entry name" value="OMP_b-brl_3"/>
</dbReference>
<gene>
    <name evidence="2" type="ORF">SAMN04515668_0822</name>
</gene>
<dbReference type="Pfam" id="PF13620">
    <property type="entry name" value="CarboxypepD_reg"/>
    <property type="match status" value="1"/>
</dbReference>
<keyword evidence="2" id="KW-0675">Receptor</keyword>
<dbReference type="Proteomes" id="UP000199029">
    <property type="component" value="Unassembled WGS sequence"/>
</dbReference>
<feature type="domain" description="Outer membrane protein beta-barrel" evidence="1">
    <location>
        <begin position="404"/>
        <end position="796"/>
    </location>
</feature>
<dbReference type="SUPFAM" id="SSF49452">
    <property type="entry name" value="Starch-binding domain-like"/>
    <property type="match status" value="1"/>
</dbReference>
<dbReference type="PANTHER" id="PTHR40980">
    <property type="entry name" value="PLUG DOMAIN-CONTAINING PROTEIN"/>
    <property type="match status" value="1"/>
</dbReference>
<dbReference type="SUPFAM" id="SSF56935">
    <property type="entry name" value="Porins"/>
    <property type="match status" value="1"/>
</dbReference>
<dbReference type="AlphaFoldDB" id="A0A1I5UA76"/>
<dbReference type="Gene3D" id="2.170.130.10">
    <property type="entry name" value="TonB-dependent receptor, plug domain"/>
    <property type="match status" value="1"/>
</dbReference>
<proteinExistence type="predicted"/>
<evidence type="ECO:0000313" key="3">
    <source>
        <dbReference type="Proteomes" id="UP000199029"/>
    </source>
</evidence>
<evidence type="ECO:0000259" key="1">
    <source>
        <dbReference type="Pfam" id="PF14905"/>
    </source>
</evidence>
<dbReference type="InterPro" id="IPR037066">
    <property type="entry name" value="Plug_dom_sf"/>
</dbReference>
<keyword evidence="3" id="KW-1185">Reference proteome</keyword>
<dbReference type="PANTHER" id="PTHR40980:SF4">
    <property type="entry name" value="TONB-DEPENDENT RECEPTOR-LIKE BETA-BARREL DOMAIN-CONTAINING PROTEIN"/>
    <property type="match status" value="1"/>
</dbReference>
<dbReference type="Pfam" id="PF14905">
    <property type="entry name" value="OMP_b-brl_3"/>
    <property type="match status" value="1"/>
</dbReference>
<sequence length="823" mass="90676">MFNFDPARCGLVPSLCIRWLLPSLVLLAPQSIWAQQHASVTGAVAKSTGGPIELATVTLHLATDSSVVKTEFSDAQGTFRLDAAGSGTYLVSVAQVGFNRYWSPKFELPPTGLTLPGIQLVPSQATTLKDVVVTARKPLFEHKGDRIVINVADSPLSSGATALDVLGRAPAVTMDVSENISLRGRQGLLVVIDGKRTPLTGRELADFLRALPAEQLQSVELITNPPAQYDAQGGAGIIAINLKKDQRHGTNGSVNMGYGRGVYGKFTSGLALNHRSKKTNVYGNYAYADRRGFVLQDFARQYSATSQLPLASSVIANEQRSHLRSHSAKAGLDLTLTERTLLGVSGTVLHSFTEANTDNKTLFYNEVREVSGRYSSRVEQDINRPNGTLNLNFRHSFADSANAKFITADADFGRYDITRQQELRTVFEVPAFPNSTLTGDQQSSLVIQALKADFSQPLPQRARLDMGLKVTRIVSDNNVEFTRLVNGTSMRDGAISGPFWYEENVNAAYISMRGVRAKTALQAGLRAEQTNTRADVEGAVPFRRNYMQLFPSASLQRALNERHALGATVARRIDRPSYAQVNPLRSYFDITSYRSGNPNLVAQTSYNVELTHTYRQKFITSLAYAQTDQPIVNVVQPSPDGGRLVVNRDVNLSTQHYYALSLTAPLEPTKWWTLYSNAVFYYSRFQGELAETKLDRSRPAFLFSANNNFSLPRGWSAELNGNFQSREIWGFEDARARGQVGASLQKSLWNKQGSFRLNVTDIFYTNIIGSTSDYANFSETSRFAQDSRVVTAALTYRFGNSKVAATRKRTVGADDELRRAGGQ</sequence>
<accession>A0A1I5UA76</accession>
<dbReference type="EMBL" id="FOXS01000001">
    <property type="protein sequence ID" value="SFP91857.1"/>
    <property type="molecule type" value="Genomic_DNA"/>
</dbReference>
<dbReference type="STRING" id="1227077.SAMN04515668_0822"/>
<name>A0A1I5UA76_HYMAR</name>
<dbReference type="InterPro" id="IPR013784">
    <property type="entry name" value="Carb-bd-like_fold"/>
</dbReference>